<sequence>MSPQPNRRHRAITIAFLAWNALGVAAFAMQSTADPATLAAGDPVTARIWAAMPVWAWGAYALATLGGLTGAVALALGRGRLALAASAAGVLGVLVQFGWSLLATDLLAAKGMGAAVFPAIILTLAVAQTWYAAHRLRAAS</sequence>
<feature type="transmembrane region" description="Helical" evidence="1">
    <location>
        <begin position="57"/>
        <end position="76"/>
    </location>
</feature>
<keyword evidence="2" id="KW-0762">Sugar transport</keyword>
<keyword evidence="1" id="KW-0812">Transmembrane</keyword>
<name>A0ABW9X9Y3_9SPHN</name>
<reference evidence="3" key="1">
    <citation type="submission" date="2020-01" db="EMBL/GenBank/DDBJ databases">
        <title>Sphingomonas sp. strain CSW-10.</title>
        <authorList>
            <person name="Chen W.-M."/>
        </authorList>
    </citation>
    <scope>NUCLEOTIDE SEQUENCE [LARGE SCALE GENOMIC DNA]</scope>
    <source>
        <strain evidence="3">FSY-8</strain>
    </source>
</reference>
<dbReference type="EMBL" id="JAAAPO010000001">
    <property type="protein sequence ID" value="NBC35337.1"/>
    <property type="molecule type" value="Genomic_DNA"/>
</dbReference>
<evidence type="ECO:0000313" key="2">
    <source>
        <dbReference type="EMBL" id="NBC35337.1"/>
    </source>
</evidence>
<gene>
    <name evidence="2" type="ORF">GTZ99_02050</name>
</gene>
<accession>A0ABW9X9Y3</accession>
<keyword evidence="2" id="KW-0813">Transport</keyword>
<protein>
    <submittedName>
        <fullName evidence="2">Sugar transporter</fullName>
    </submittedName>
</protein>
<evidence type="ECO:0000256" key="1">
    <source>
        <dbReference type="SAM" id="Phobius"/>
    </source>
</evidence>
<evidence type="ECO:0000313" key="3">
    <source>
        <dbReference type="Proteomes" id="UP000753724"/>
    </source>
</evidence>
<dbReference type="Proteomes" id="UP000753724">
    <property type="component" value="Unassembled WGS sequence"/>
</dbReference>
<feature type="transmembrane region" description="Helical" evidence="1">
    <location>
        <begin position="83"/>
        <end position="102"/>
    </location>
</feature>
<keyword evidence="1" id="KW-1133">Transmembrane helix</keyword>
<comment type="caution">
    <text evidence="2">The sequence shown here is derived from an EMBL/GenBank/DDBJ whole genome shotgun (WGS) entry which is preliminary data.</text>
</comment>
<dbReference type="RefSeq" id="WP_161716611.1">
    <property type="nucleotide sequence ID" value="NZ_JAAAPO010000001.1"/>
</dbReference>
<keyword evidence="1" id="KW-0472">Membrane</keyword>
<feature type="transmembrane region" description="Helical" evidence="1">
    <location>
        <begin position="114"/>
        <end position="133"/>
    </location>
</feature>
<proteinExistence type="predicted"/>
<keyword evidence="3" id="KW-1185">Reference proteome</keyword>
<organism evidence="2 3">
    <name type="scientific">Novosphingobium ovatum</name>
    <dbReference type="NCBI Taxonomy" id="1908523"/>
    <lineage>
        <taxon>Bacteria</taxon>
        <taxon>Pseudomonadati</taxon>
        <taxon>Pseudomonadota</taxon>
        <taxon>Alphaproteobacteria</taxon>
        <taxon>Sphingomonadales</taxon>
        <taxon>Sphingomonadaceae</taxon>
        <taxon>Novosphingobium</taxon>
    </lineage>
</organism>